<accession>A0AAW2QC98</accession>
<dbReference type="Gene3D" id="3.40.50.720">
    <property type="entry name" value="NAD(P)-binding Rossmann-like Domain"/>
    <property type="match status" value="1"/>
</dbReference>
<dbReference type="InterPro" id="IPR016040">
    <property type="entry name" value="NAD(P)-bd_dom"/>
</dbReference>
<dbReference type="CDD" id="cd05243">
    <property type="entry name" value="SDR_a5"/>
    <property type="match status" value="1"/>
</dbReference>
<feature type="compositionally biased region" description="Polar residues" evidence="5">
    <location>
        <begin position="86"/>
        <end position="103"/>
    </location>
</feature>
<dbReference type="InterPro" id="IPR044719">
    <property type="entry name" value="TIC62"/>
</dbReference>
<dbReference type="EMBL" id="JACGWK010000003">
    <property type="protein sequence ID" value="KAL0365474.1"/>
    <property type="molecule type" value="Genomic_DNA"/>
</dbReference>
<dbReference type="PANTHER" id="PTHR47285">
    <property type="entry name" value="PROTEIN TIC 62, CHLOROPLASTIC"/>
    <property type="match status" value="1"/>
</dbReference>
<keyword evidence="2" id="KW-0150">Chloroplast</keyword>
<evidence type="ECO:0000256" key="1">
    <source>
        <dbReference type="ARBA" id="ARBA00004229"/>
    </source>
</evidence>
<name>A0AAW2QC98_9LAMI</name>
<dbReference type="FunFam" id="3.40.50.720:FF:000499">
    <property type="entry name" value="Protein TIC 62, chloroplastic"/>
    <property type="match status" value="1"/>
</dbReference>
<feature type="compositionally biased region" description="Polar residues" evidence="5">
    <location>
        <begin position="621"/>
        <end position="635"/>
    </location>
</feature>
<feature type="compositionally biased region" description="Low complexity" evidence="5">
    <location>
        <begin position="574"/>
        <end position="585"/>
    </location>
</feature>
<feature type="compositionally biased region" description="Basic and acidic residues" evidence="5">
    <location>
        <begin position="689"/>
        <end position="704"/>
    </location>
</feature>
<evidence type="ECO:0000313" key="7">
    <source>
        <dbReference type="EMBL" id="KAL0365474.1"/>
    </source>
</evidence>
<dbReference type="AlphaFoldDB" id="A0AAW2QC98"/>
<evidence type="ECO:0000256" key="4">
    <source>
        <dbReference type="ARBA" id="ARBA00022946"/>
    </source>
</evidence>
<evidence type="ECO:0000259" key="6">
    <source>
        <dbReference type="Pfam" id="PF13460"/>
    </source>
</evidence>
<feature type="domain" description="NAD(P)-binding" evidence="6">
    <location>
        <begin position="115"/>
        <end position="323"/>
    </location>
</feature>
<sequence>MDRIIAPHIQEAYNNFSKIIIRIISTELPVMELRCIQSPTFSSIPRSGLLEKPFLCGQTSFKLPGTRRTCQDDRRLKFRDFRAPRSGTTKIKSQAQDPTSSDGGQKDGNLVYVAGATGRVGSRTVRELLKLGFRVRAGVRSIQRAASLLQSVQNMKLDDVAGGTQPTDKFELVECDLEKPNQIGQALGNASIVICCIGASEKEIFDITGPYRIDYLATKNLIDAATSAKVDHFILLTSLGTNKFGFPAAILNLFWGVLCWKRKAEEALFASGLPYTIVRPGGMERPTDSYKETHNITLSKEDTLFGGQVSNLQVAELMAFMAKNRSLSYCKVVEVIAETTAPLTPLGDLIKKIPSQREEVYPLKESDEADESQPGVPDSSYTEKEPEQIKATTARPLSPYAMYEDLKPPTSPTPTPSTGSSSTQASKIEITPIASSSIPSSVEVNSLETSSTSINDVLPEIAPKKTNFSSPYPYYEDLKPPTSPTPSPSTGSGSTQASKIEITPTASSSIPSSVEVNSLETSSTSTNNVLPEIAPKKTTFSSPYPNYEDLKPPTSPTPTPSTGFGSTKASNIDTTVAAASPTSSALERGNPSSPYPNYEDLKPPSSPTPTPSRSKEDASISLASSEVASPLTSGNDVAKSESTDVGNGPAKSSASDHSPYLAYDDLKPPSSPSPSVPTLSGYNKPGNAVEEKLGDTKHHTESKTRPLSPYTMYEELKPPSSPTLLLQGSFKCKREVSTQERCKTSILFALLQ</sequence>
<feature type="compositionally biased region" description="Low complexity" evidence="5">
    <location>
        <begin position="416"/>
        <end position="446"/>
    </location>
</feature>
<feature type="region of interest" description="Disordered" evidence="5">
    <location>
        <begin position="86"/>
        <end position="108"/>
    </location>
</feature>
<protein>
    <submittedName>
        <fullName evidence="7">Protein, chloroplastic</fullName>
    </submittedName>
</protein>
<dbReference type="SUPFAM" id="SSF51735">
    <property type="entry name" value="NAD(P)-binding Rossmann-fold domains"/>
    <property type="match status" value="1"/>
</dbReference>
<evidence type="ECO:0000256" key="2">
    <source>
        <dbReference type="ARBA" id="ARBA00022528"/>
    </source>
</evidence>
<feature type="compositionally biased region" description="Low complexity" evidence="5">
    <location>
        <begin position="488"/>
        <end position="530"/>
    </location>
</feature>
<feature type="region of interest" description="Disordered" evidence="5">
    <location>
        <begin position="463"/>
        <end position="708"/>
    </location>
</feature>
<comment type="caution">
    <text evidence="7">The sequence shown here is derived from an EMBL/GenBank/DDBJ whole genome shotgun (WGS) entry which is preliminary data.</text>
</comment>
<dbReference type="Pfam" id="PF13460">
    <property type="entry name" value="NAD_binding_10"/>
    <property type="match status" value="1"/>
</dbReference>
<keyword evidence="4" id="KW-0809">Transit peptide</keyword>
<organism evidence="7">
    <name type="scientific">Sesamum angustifolium</name>
    <dbReference type="NCBI Taxonomy" id="2727405"/>
    <lineage>
        <taxon>Eukaryota</taxon>
        <taxon>Viridiplantae</taxon>
        <taxon>Streptophyta</taxon>
        <taxon>Embryophyta</taxon>
        <taxon>Tracheophyta</taxon>
        <taxon>Spermatophyta</taxon>
        <taxon>Magnoliopsida</taxon>
        <taxon>eudicotyledons</taxon>
        <taxon>Gunneridae</taxon>
        <taxon>Pentapetalae</taxon>
        <taxon>asterids</taxon>
        <taxon>lamiids</taxon>
        <taxon>Lamiales</taxon>
        <taxon>Pedaliaceae</taxon>
        <taxon>Sesamum</taxon>
    </lineage>
</organism>
<feature type="region of interest" description="Disordered" evidence="5">
    <location>
        <begin position="361"/>
        <end position="451"/>
    </location>
</feature>
<evidence type="ECO:0000256" key="5">
    <source>
        <dbReference type="SAM" id="MobiDB-lite"/>
    </source>
</evidence>
<dbReference type="InterPro" id="IPR036291">
    <property type="entry name" value="NAD(P)-bd_dom_sf"/>
</dbReference>
<reference evidence="7" key="1">
    <citation type="submission" date="2020-06" db="EMBL/GenBank/DDBJ databases">
        <authorList>
            <person name="Li T."/>
            <person name="Hu X."/>
            <person name="Zhang T."/>
            <person name="Song X."/>
            <person name="Zhang H."/>
            <person name="Dai N."/>
            <person name="Sheng W."/>
            <person name="Hou X."/>
            <person name="Wei L."/>
        </authorList>
    </citation>
    <scope>NUCLEOTIDE SEQUENCE</scope>
    <source>
        <strain evidence="7">G01</strain>
        <tissue evidence="7">Leaf</tissue>
    </source>
</reference>
<reference evidence="7" key="2">
    <citation type="journal article" date="2024" name="Plant">
        <title>Genomic evolution and insights into agronomic trait innovations of Sesamum species.</title>
        <authorList>
            <person name="Miao H."/>
            <person name="Wang L."/>
            <person name="Qu L."/>
            <person name="Liu H."/>
            <person name="Sun Y."/>
            <person name="Le M."/>
            <person name="Wang Q."/>
            <person name="Wei S."/>
            <person name="Zheng Y."/>
            <person name="Lin W."/>
            <person name="Duan Y."/>
            <person name="Cao H."/>
            <person name="Xiong S."/>
            <person name="Wang X."/>
            <person name="Wei L."/>
            <person name="Li C."/>
            <person name="Ma Q."/>
            <person name="Ju M."/>
            <person name="Zhao R."/>
            <person name="Li G."/>
            <person name="Mu C."/>
            <person name="Tian Q."/>
            <person name="Mei H."/>
            <person name="Zhang T."/>
            <person name="Gao T."/>
            <person name="Zhang H."/>
        </authorList>
    </citation>
    <scope>NUCLEOTIDE SEQUENCE</scope>
    <source>
        <strain evidence="7">G01</strain>
    </source>
</reference>
<evidence type="ECO:0000256" key="3">
    <source>
        <dbReference type="ARBA" id="ARBA00022640"/>
    </source>
</evidence>
<proteinExistence type="predicted"/>
<dbReference type="GO" id="GO:0009507">
    <property type="term" value="C:chloroplast"/>
    <property type="evidence" value="ECO:0007669"/>
    <property type="project" value="UniProtKB-SubCell"/>
</dbReference>
<keyword evidence="3" id="KW-0934">Plastid</keyword>
<comment type="subcellular location">
    <subcellularLocation>
        <location evidence="1">Plastid</location>
        <location evidence="1">Chloroplast</location>
    </subcellularLocation>
</comment>
<dbReference type="PANTHER" id="PTHR47285:SF1">
    <property type="entry name" value="PROTEIN TIC 62, CHLOROPLASTIC"/>
    <property type="match status" value="1"/>
</dbReference>
<gene>
    <name evidence="7" type="ORF">Sangu_0645000</name>
</gene>